<proteinExistence type="predicted"/>
<dbReference type="Gene3D" id="3.90.550.10">
    <property type="entry name" value="Spore Coat Polysaccharide Biosynthesis Protein SpsA, Chain A"/>
    <property type="match status" value="1"/>
</dbReference>
<gene>
    <name evidence="3" type="ORF">U0035_15575</name>
</gene>
<dbReference type="InterPro" id="IPR029044">
    <property type="entry name" value="Nucleotide-diphossugar_trans"/>
</dbReference>
<dbReference type="CDD" id="cd01038">
    <property type="entry name" value="Endonuclease_DUF559"/>
    <property type="match status" value="1"/>
</dbReference>
<name>A0ABZ0W3L5_9BACT</name>
<protein>
    <submittedName>
        <fullName evidence="3">DUF559 domain-containing protein</fullName>
    </submittedName>
</protein>
<dbReference type="Gene3D" id="3.40.960.10">
    <property type="entry name" value="VSR Endonuclease"/>
    <property type="match status" value="1"/>
</dbReference>
<dbReference type="InterPro" id="IPR025877">
    <property type="entry name" value="MobA-like_NTP_Trfase"/>
</dbReference>
<feature type="domain" description="DUF559" evidence="1">
    <location>
        <begin position="15"/>
        <end position="118"/>
    </location>
</feature>
<evidence type="ECO:0000259" key="2">
    <source>
        <dbReference type="Pfam" id="PF12804"/>
    </source>
</evidence>
<dbReference type="InterPro" id="IPR011335">
    <property type="entry name" value="Restrct_endonuc-II-like"/>
</dbReference>
<dbReference type="Pfam" id="PF12804">
    <property type="entry name" value="NTP_transf_3"/>
    <property type="match status" value="1"/>
</dbReference>
<dbReference type="PANTHER" id="PTHR38590">
    <property type="entry name" value="BLL0828 PROTEIN"/>
    <property type="match status" value="1"/>
</dbReference>
<dbReference type="InterPro" id="IPR007569">
    <property type="entry name" value="DUF559"/>
</dbReference>
<sequence>MKRNMHAGAGKFLFQRARELRNQCTHAEEILWGYLRTRPLGIKFRRQHPYSVYILDFYCHALRLAIEVDGSIHLKEDVKAHDVIRQKLLEADGLQVLRFTNNEVEKHLESVISKIEDFITMNINTSNQSLSESVAEATPSGGGGARGMVFCAGLGTRFKPWTDSHPKALAPVNGKPLLQRNIEYLQQYGIKDVIVNVHHFADQIEDAVNKNSGWGSNIIISDERDYVLETGGGLLHAKQLFKPGERFITCNADILTDLDINELRRFHEQEKPLISFAVSNRKTSRNLLFDEDNRLCGWRNNATGEERISVPRDNLVAKAYDCVVIFEYEVFDHIQFTGKFSLIDLYLDLAKTHKIVGFEHSGDRWVDVGKPESLAVAEAMFF</sequence>
<dbReference type="EMBL" id="CP139960">
    <property type="protein sequence ID" value="WQD37092.1"/>
    <property type="molecule type" value="Genomic_DNA"/>
</dbReference>
<dbReference type="Proteomes" id="UP001325680">
    <property type="component" value="Chromosome"/>
</dbReference>
<keyword evidence="4" id="KW-1185">Reference proteome</keyword>
<evidence type="ECO:0000313" key="4">
    <source>
        <dbReference type="Proteomes" id="UP001325680"/>
    </source>
</evidence>
<dbReference type="SUPFAM" id="SSF53448">
    <property type="entry name" value="Nucleotide-diphospho-sugar transferases"/>
    <property type="match status" value="1"/>
</dbReference>
<evidence type="ECO:0000313" key="3">
    <source>
        <dbReference type="EMBL" id="WQD37092.1"/>
    </source>
</evidence>
<accession>A0ABZ0W3L5</accession>
<dbReference type="PANTHER" id="PTHR38590:SF1">
    <property type="entry name" value="BLL0828 PROTEIN"/>
    <property type="match status" value="1"/>
</dbReference>
<dbReference type="SUPFAM" id="SSF52980">
    <property type="entry name" value="Restriction endonuclease-like"/>
    <property type="match status" value="1"/>
</dbReference>
<dbReference type="RefSeq" id="WP_114791816.1">
    <property type="nucleotide sequence ID" value="NZ_CP139960.1"/>
</dbReference>
<feature type="domain" description="MobA-like NTP transferase" evidence="2">
    <location>
        <begin position="147"/>
        <end position="289"/>
    </location>
</feature>
<evidence type="ECO:0000259" key="1">
    <source>
        <dbReference type="Pfam" id="PF04480"/>
    </source>
</evidence>
<dbReference type="InterPro" id="IPR047216">
    <property type="entry name" value="Endonuclease_DUF559_bact"/>
</dbReference>
<organism evidence="3 4">
    <name type="scientific">Niabella yanshanensis</name>
    <dbReference type="NCBI Taxonomy" id="577386"/>
    <lineage>
        <taxon>Bacteria</taxon>
        <taxon>Pseudomonadati</taxon>
        <taxon>Bacteroidota</taxon>
        <taxon>Chitinophagia</taxon>
        <taxon>Chitinophagales</taxon>
        <taxon>Chitinophagaceae</taxon>
        <taxon>Niabella</taxon>
    </lineage>
</organism>
<reference evidence="3 4" key="1">
    <citation type="submission" date="2023-12" db="EMBL/GenBank/DDBJ databases">
        <title>Genome sequencing and assembly of bacterial species from a model synthetic community.</title>
        <authorList>
            <person name="Hogle S.L."/>
        </authorList>
    </citation>
    <scope>NUCLEOTIDE SEQUENCE [LARGE SCALE GENOMIC DNA]</scope>
    <source>
        <strain evidence="3 4">HAMBI_3031</strain>
    </source>
</reference>
<dbReference type="Pfam" id="PF04480">
    <property type="entry name" value="DUF559"/>
    <property type="match status" value="1"/>
</dbReference>